<dbReference type="RefSeq" id="WP_248342676.1">
    <property type="nucleotide sequence ID" value="NZ_AP025592.1"/>
</dbReference>
<proteinExistence type="predicted"/>
<name>A0ABN6NB29_9BACT</name>
<dbReference type="EMBL" id="AP025592">
    <property type="protein sequence ID" value="BDG10266.1"/>
    <property type="molecule type" value="Genomic_DNA"/>
</dbReference>
<evidence type="ECO:0000256" key="1">
    <source>
        <dbReference type="SAM" id="Phobius"/>
    </source>
</evidence>
<feature type="transmembrane region" description="Helical" evidence="1">
    <location>
        <begin position="76"/>
        <end position="102"/>
    </location>
</feature>
<sequence>MGARWATFGVGLALILAPLALGYDALGPVLHEVALGLFVCVATLAALEWPAARFGLAAPGAWLLLAPRLLGWQQPVVGLVELCAGGLLLLLAPVPSVSLSALRGGGRVQARMPA</sequence>
<keyword evidence="3" id="KW-1185">Reference proteome</keyword>
<dbReference type="Proteomes" id="UP001162734">
    <property type="component" value="Chromosome"/>
</dbReference>
<keyword evidence="1" id="KW-0472">Membrane</keyword>
<reference evidence="3" key="1">
    <citation type="journal article" date="2022" name="Int. J. Syst. Evol. Microbiol.">
        <title>Anaeromyxobacter oryzae sp. nov., Anaeromyxobacter diazotrophicus sp. nov. and Anaeromyxobacter paludicola sp. nov., isolated from paddy soils.</title>
        <authorList>
            <person name="Itoh H."/>
            <person name="Xu Z."/>
            <person name="Mise K."/>
            <person name="Masuda Y."/>
            <person name="Ushijima N."/>
            <person name="Hayakawa C."/>
            <person name="Shiratori Y."/>
            <person name="Senoo K."/>
        </authorList>
    </citation>
    <scope>NUCLEOTIDE SEQUENCE [LARGE SCALE GENOMIC DNA]</scope>
    <source>
        <strain evidence="3">Red630</strain>
    </source>
</reference>
<evidence type="ECO:0000313" key="2">
    <source>
        <dbReference type="EMBL" id="BDG10266.1"/>
    </source>
</evidence>
<organism evidence="2 3">
    <name type="scientific">Anaeromyxobacter paludicola</name>
    <dbReference type="NCBI Taxonomy" id="2918171"/>
    <lineage>
        <taxon>Bacteria</taxon>
        <taxon>Pseudomonadati</taxon>
        <taxon>Myxococcota</taxon>
        <taxon>Myxococcia</taxon>
        <taxon>Myxococcales</taxon>
        <taxon>Cystobacterineae</taxon>
        <taxon>Anaeromyxobacteraceae</taxon>
        <taxon>Anaeromyxobacter</taxon>
    </lineage>
</organism>
<evidence type="ECO:0000313" key="3">
    <source>
        <dbReference type="Proteomes" id="UP001162734"/>
    </source>
</evidence>
<keyword evidence="1" id="KW-1133">Transmembrane helix</keyword>
<accession>A0ABN6NB29</accession>
<keyword evidence="1" id="KW-0812">Transmembrane</keyword>
<feature type="transmembrane region" description="Helical" evidence="1">
    <location>
        <begin position="32"/>
        <end position="47"/>
    </location>
</feature>
<protein>
    <recommendedName>
        <fullName evidence="4">SPW repeat-containing protein</fullName>
    </recommendedName>
</protein>
<gene>
    <name evidence="2" type="ORF">AMPC_33790</name>
</gene>
<evidence type="ECO:0008006" key="4">
    <source>
        <dbReference type="Google" id="ProtNLM"/>
    </source>
</evidence>